<dbReference type="Proteomes" id="UP000007755">
    <property type="component" value="Unassembled WGS sequence"/>
</dbReference>
<keyword evidence="5 8" id="KW-1015">Disulfide bond</keyword>
<evidence type="ECO:0000256" key="4">
    <source>
        <dbReference type="ARBA" id="ARBA00022801"/>
    </source>
</evidence>
<dbReference type="FunFam" id="2.40.70.10:FF:000008">
    <property type="entry name" value="Cathepsin D"/>
    <property type="match status" value="1"/>
</dbReference>
<evidence type="ECO:0000313" key="12">
    <source>
        <dbReference type="Proteomes" id="UP000007755"/>
    </source>
</evidence>
<dbReference type="Gene3D" id="2.40.70.10">
    <property type="entry name" value="Acid Proteases"/>
    <property type="match status" value="2"/>
</dbReference>
<keyword evidence="9" id="KW-0812">Transmembrane</keyword>
<keyword evidence="2 11" id="KW-0645">Protease</keyword>
<feature type="disulfide bond" evidence="8">
    <location>
        <begin position="281"/>
        <end position="285"/>
    </location>
</feature>
<evidence type="ECO:0000256" key="8">
    <source>
        <dbReference type="PIRSR" id="PIRSR601461-2"/>
    </source>
</evidence>
<evidence type="ECO:0000256" key="5">
    <source>
        <dbReference type="ARBA" id="ARBA00023157"/>
    </source>
</evidence>
<name>F4WMC2_ACREC</name>
<accession>F4WMC2</accession>
<dbReference type="GO" id="GO:0004190">
    <property type="term" value="F:aspartic-type endopeptidase activity"/>
    <property type="evidence" value="ECO:0007669"/>
    <property type="project" value="UniProtKB-KW"/>
</dbReference>
<feature type="disulfide bond" evidence="8">
    <location>
        <begin position="323"/>
        <end position="361"/>
    </location>
</feature>
<feature type="transmembrane region" description="Helical" evidence="9">
    <location>
        <begin position="23"/>
        <end position="41"/>
    </location>
</feature>
<dbReference type="AlphaFoldDB" id="F4WMC2"/>
<dbReference type="InParanoid" id="F4WMC2"/>
<comment type="similarity">
    <text evidence="1">Belongs to the peptidase A1 family.</text>
</comment>
<protein>
    <submittedName>
        <fullName evidence="11">Lysosomal aspartic protease</fullName>
    </submittedName>
</protein>
<evidence type="ECO:0000313" key="11">
    <source>
        <dbReference type="EMBL" id="EGI64766.1"/>
    </source>
</evidence>
<evidence type="ECO:0000256" key="6">
    <source>
        <dbReference type="ARBA" id="ARBA00023180"/>
    </source>
</evidence>
<proteinExistence type="inferred from homology"/>
<keyword evidence="3" id="KW-0064">Aspartyl protease</keyword>
<organism evidence="12">
    <name type="scientific">Acromyrmex echinatior</name>
    <name type="common">Panamanian leafcutter ant</name>
    <name type="synonym">Acromyrmex octospinosus echinatior</name>
    <dbReference type="NCBI Taxonomy" id="103372"/>
    <lineage>
        <taxon>Eukaryota</taxon>
        <taxon>Metazoa</taxon>
        <taxon>Ecdysozoa</taxon>
        <taxon>Arthropoda</taxon>
        <taxon>Hexapoda</taxon>
        <taxon>Insecta</taxon>
        <taxon>Pterygota</taxon>
        <taxon>Neoptera</taxon>
        <taxon>Endopterygota</taxon>
        <taxon>Hymenoptera</taxon>
        <taxon>Apocrita</taxon>
        <taxon>Aculeata</taxon>
        <taxon>Formicoidea</taxon>
        <taxon>Formicidae</taxon>
        <taxon>Myrmicinae</taxon>
        <taxon>Acromyrmex</taxon>
    </lineage>
</organism>
<keyword evidence="12" id="KW-1185">Reference proteome</keyword>
<dbReference type="eggNOG" id="KOG1339">
    <property type="taxonomic scope" value="Eukaryota"/>
</dbReference>
<evidence type="ECO:0000256" key="3">
    <source>
        <dbReference type="ARBA" id="ARBA00022750"/>
    </source>
</evidence>
<reference evidence="11" key="1">
    <citation type="submission" date="2011-02" db="EMBL/GenBank/DDBJ databases">
        <title>The genome of the leaf-cutting ant Acromyrmex echinatior suggests key adaptations to social evolution and fungus farming.</title>
        <authorList>
            <person name="Nygaard S."/>
            <person name="Zhang G."/>
        </authorList>
    </citation>
    <scope>NUCLEOTIDE SEQUENCE</scope>
</reference>
<evidence type="ECO:0000256" key="7">
    <source>
        <dbReference type="PIRSR" id="PIRSR601461-1"/>
    </source>
</evidence>
<dbReference type="EMBL" id="GL888217">
    <property type="protein sequence ID" value="EGI64766.1"/>
    <property type="molecule type" value="Genomic_DNA"/>
</dbReference>
<feature type="active site" evidence="7">
    <location>
        <position position="100"/>
    </location>
</feature>
<dbReference type="PANTHER" id="PTHR47966:SF51">
    <property type="entry name" value="BETA-SITE APP-CLEAVING ENZYME, ISOFORM A-RELATED"/>
    <property type="match status" value="1"/>
</dbReference>
<dbReference type="STRING" id="103372.F4WMC2"/>
<dbReference type="OrthoDB" id="2747330at2759"/>
<feature type="domain" description="Peptidase A1" evidence="10">
    <location>
        <begin position="82"/>
        <end position="400"/>
    </location>
</feature>
<keyword evidence="4" id="KW-0378">Hydrolase</keyword>
<keyword evidence="6" id="KW-0325">Glycoprotein</keyword>
<dbReference type="PRINTS" id="PR00792">
    <property type="entry name" value="PEPSIN"/>
</dbReference>
<evidence type="ECO:0000256" key="9">
    <source>
        <dbReference type="SAM" id="Phobius"/>
    </source>
</evidence>
<sequence>MEEEYHLTIELLKHGIKRNLRNMFRFFVTIVILSVLINAELQRIPLYKINSTIIDHRSSQDRLAKRIGVIKLPLHYDGNDAYYGTITIGTPPQKFNVLIDITFPDLWIPSKLCRSNLCSLRNRYDYTKSSTHSSSYEYFSFVYDNKDRLIGFLSTDVINIAGTNVPNQTFGEIHVVGMNRFFNNLIFDGILGMGFSSMYKYPNMSLIFTNMVELDLLSRPVFSLYLNRQYPSKSGKWNNTLILGGSDKRFYQGKLTYVDVIRETVWKFTIDQIEIEDTVLCMNGCQAIFDTLTLRITGPSSDVANINRLIGATYTKEEMIVDCDNISDLPYVYFYLGGELFELTGEDYIIKLEQINKKTKCISAFKSANKDMETMWILGNVFLRRYYVKFDMKNDRVGLAPAK</sequence>
<dbReference type="GO" id="GO:0006508">
    <property type="term" value="P:proteolysis"/>
    <property type="evidence" value="ECO:0007669"/>
    <property type="project" value="UniProtKB-KW"/>
</dbReference>
<dbReference type="Gene3D" id="2.60.40.1960">
    <property type="match status" value="1"/>
</dbReference>
<dbReference type="PANTHER" id="PTHR47966">
    <property type="entry name" value="BETA-SITE APP-CLEAVING ENZYME, ISOFORM A-RELATED"/>
    <property type="match status" value="1"/>
</dbReference>
<evidence type="ECO:0000256" key="1">
    <source>
        <dbReference type="ARBA" id="ARBA00007447"/>
    </source>
</evidence>
<gene>
    <name evidence="11" type="ORF">G5I_06956</name>
</gene>
<feature type="disulfide bond" evidence="8">
    <location>
        <begin position="113"/>
        <end position="118"/>
    </location>
</feature>
<evidence type="ECO:0000256" key="2">
    <source>
        <dbReference type="ARBA" id="ARBA00022670"/>
    </source>
</evidence>
<dbReference type="InterPro" id="IPR021109">
    <property type="entry name" value="Peptidase_aspartic_dom_sf"/>
</dbReference>
<dbReference type="SUPFAM" id="SSF50630">
    <property type="entry name" value="Acid proteases"/>
    <property type="match status" value="1"/>
</dbReference>
<dbReference type="FunFam" id="2.40.70.10:FF:000002">
    <property type="entry name" value="Vacuolar aspartic proteinase"/>
    <property type="match status" value="1"/>
</dbReference>
<dbReference type="Pfam" id="PF00026">
    <property type="entry name" value="Asp"/>
    <property type="match status" value="1"/>
</dbReference>
<dbReference type="InterPro" id="IPR001461">
    <property type="entry name" value="Aspartic_peptidase_A1"/>
</dbReference>
<evidence type="ECO:0000259" key="10">
    <source>
        <dbReference type="PROSITE" id="PS51767"/>
    </source>
</evidence>
<feature type="active site" evidence="7">
    <location>
        <position position="290"/>
    </location>
</feature>
<dbReference type="InterPro" id="IPR033121">
    <property type="entry name" value="PEPTIDASE_A1"/>
</dbReference>
<keyword evidence="9" id="KW-0472">Membrane</keyword>
<dbReference type="PROSITE" id="PS51767">
    <property type="entry name" value="PEPTIDASE_A1"/>
    <property type="match status" value="1"/>
</dbReference>
<keyword evidence="9" id="KW-1133">Transmembrane helix</keyword>